<name>A0A5C6U523_9SPHN</name>
<evidence type="ECO:0000313" key="1">
    <source>
        <dbReference type="EMBL" id="TXC67720.1"/>
    </source>
</evidence>
<dbReference type="InterPro" id="IPR002347">
    <property type="entry name" value="SDR_fam"/>
</dbReference>
<reference evidence="1 2" key="1">
    <citation type="submission" date="2019-08" db="EMBL/GenBank/DDBJ databases">
        <title>Sphingorhabdus soil sp. nov., isolated from arctic soil.</title>
        <authorList>
            <person name="Liu Y."/>
        </authorList>
    </citation>
    <scope>NUCLEOTIDE SEQUENCE [LARGE SCALE GENOMIC DNA]</scope>
    <source>
        <strain evidence="1 2">D-2Q-5-6</strain>
    </source>
</reference>
<dbReference type="InterPro" id="IPR051468">
    <property type="entry name" value="Fungal_SecMetab_SDRs"/>
</dbReference>
<dbReference type="EMBL" id="VOPY01000004">
    <property type="protein sequence ID" value="TXC67720.1"/>
    <property type="molecule type" value="Genomic_DNA"/>
</dbReference>
<accession>A0A5C6U523</accession>
<sequence length="243" mass="25148">MASKDPDIARPRALVIGSSGGIGAALARGLQARGFAVEGLSRASGTDLEGARPSIDLADENSIAAAAASLRDKAPFSQILIATGLLHSADLAPEKALRDLDPASLARLFAVNATGPMLVAKHFIPLLPRRGRGIFAALSARVGSIGDNRLGGWYGYRASKAALNMLIKTLAIELARTRPDAICVGLHPGTVDTGLSQPFQRAVAPGQIFSPDQSAAHLLDVLDGLTAVQSGGCFAWDGQEIIP</sequence>
<dbReference type="Pfam" id="PF00106">
    <property type="entry name" value="adh_short"/>
    <property type="match status" value="1"/>
</dbReference>
<comment type="caution">
    <text evidence="1">The sequence shown here is derived from an EMBL/GenBank/DDBJ whole genome shotgun (WGS) entry which is preliminary data.</text>
</comment>
<dbReference type="RefSeq" id="WP_147123680.1">
    <property type="nucleotide sequence ID" value="NZ_VOPY01000004.1"/>
</dbReference>
<dbReference type="GO" id="GO:0005737">
    <property type="term" value="C:cytoplasm"/>
    <property type="evidence" value="ECO:0007669"/>
    <property type="project" value="TreeGrafter"/>
</dbReference>
<dbReference type="AlphaFoldDB" id="A0A5C6U523"/>
<evidence type="ECO:0000313" key="2">
    <source>
        <dbReference type="Proteomes" id="UP000321129"/>
    </source>
</evidence>
<proteinExistence type="predicted"/>
<dbReference type="CDD" id="cd05325">
    <property type="entry name" value="carb_red_sniffer_like_SDR_c"/>
    <property type="match status" value="1"/>
</dbReference>
<dbReference type="SUPFAM" id="SSF51735">
    <property type="entry name" value="NAD(P)-binding Rossmann-fold domains"/>
    <property type="match status" value="1"/>
</dbReference>
<gene>
    <name evidence="1" type="ORF">FSZ31_12115</name>
</gene>
<organism evidence="1 2">
    <name type="scientific">Flavisphingopyxis soli</name>
    <dbReference type="NCBI Taxonomy" id="2601267"/>
    <lineage>
        <taxon>Bacteria</taxon>
        <taxon>Pseudomonadati</taxon>
        <taxon>Pseudomonadota</taxon>
        <taxon>Alphaproteobacteria</taxon>
        <taxon>Sphingomonadales</taxon>
        <taxon>Sphingopyxidaceae</taxon>
        <taxon>Flavisphingopyxis</taxon>
    </lineage>
</organism>
<keyword evidence="2" id="KW-1185">Reference proteome</keyword>
<dbReference type="GO" id="GO:0016491">
    <property type="term" value="F:oxidoreductase activity"/>
    <property type="evidence" value="ECO:0007669"/>
    <property type="project" value="TreeGrafter"/>
</dbReference>
<dbReference type="PANTHER" id="PTHR43544">
    <property type="entry name" value="SHORT-CHAIN DEHYDROGENASE/REDUCTASE"/>
    <property type="match status" value="1"/>
</dbReference>
<dbReference type="InterPro" id="IPR036291">
    <property type="entry name" value="NAD(P)-bd_dom_sf"/>
</dbReference>
<dbReference type="PANTHER" id="PTHR43544:SF12">
    <property type="entry name" value="NAD(P)-BINDING ROSSMANN-FOLD SUPERFAMILY PROTEIN"/>
    <property type="match status" value="1"/>
</dbReference>
<dbReference type="Proteomes" id="UP000321129">
    <property type="component" value="Unassembled WGS sequence"/>
</dbReference>
<protein>
    <submittedName>
        <fullName evidence="1">SDR family NAD(P)-dependent oxidoreductase</fullName>
    </submittedName>
</protein>
<dbReference type="OrthoDB" id="9785826at2"/>
<dbReference type="PRINTS" id="PR00081">
    <property type="entry name" value="GDHRDH"/>
</dbReference>
<dbReference type="Gene3D" id="3.40.50.720">
    <property type="entry name" value="NAD(P)-binding Rossmann-like Domain"/>
    <property type="match status" value="1"/>
</dbReference>